<sequence>MTALVTVVDLRISGVTALVTVTTELIAPARLLAPYSSYLSIVDKHSYCLVEQSALLRSSQPAPEVTARLFPGSFKRSDKAAFDGF</sequence>
<dbReference type="Proteomes" id="UP000036464">
    <property type="component" value="Unassembled WGS sequence"/>
</dbReference>
<comment type="caution">
    <text evidence="1">The sequence shown here is derived from an EMBL/GenBank/DDBJ whole genome shotgun (WGS) entry which is preliminary data.</text>
</comment>
<gene>
    <name evidence="1" type="ORF">ABW16_12160</name>
</gene>
<accession>A0ABR5FEL3</accession>
<evidence type="ECO:0000313" key="1">
    <source>
        <dbReference type="EMBL" id="KLO28460.1"/>
    </source>
</evidence>
<evidence type="ECO:0000313" key="2">
    <source>
        <dbReference type="Proteomes" id="UP000036464"/>
    </source>
</evidence>
<organism evidence="1 2">
    <name type="scientific">Mycolicibacter heraklionensis</name>
    <dbReference type="NCBI Taxonomy" id="512402"/>
    <lineage>
        <taxon>Bacteria</taxon>
        <taxon>Bacillati</taxon>
        <taxon>Actinomycetota</taxon>
        <taxon>Actinomycetes</taxon>
        <taxon>Mycobacteriales</taxon>
        <taxon>Mycobacteriaceae</taxon>
        <taxon>Mycolicibacter</taxon>
    </lineage>
</organism>
<name>A0ABR5FEL3_9MYCO</name>
<reference evidence="1 2" key="1">
    <citation type="submission" date="2015-05" db="EMBL/GenBank/DDBJ databases">
        <title>Genome sequence of Mycobacterium heraklionense Davo strain.</title>
        <authorList>
            <person name="Greninger A.L."/>
            <person name="Cunningham G."/>
            <person name="Miller S."/>
        </authorList>
    </citation>
    <scope>NUCLEOTIDE SEQUENCE [LARGE SCALE GENOMIC DNA]</scope>
    <source>
        <strain evidence="1 2">Davo</strain>
    </source>
</reference>
<keyword evidence="2" id="KW-1185">Reference proteome</keyword>
<proteinExistence type="predicted"/>
<dbReference type="EMBL" id="LDPO01000009">
    <property type="protein sequence ID" value="KLO28460.1"/>
    <property type="molecule type" value="Genomic_DNA"/>
</dbReference>
<protein>
    <submittedName>
        <fullName evidence="1">Uncharacterized protein</fullName>
    </submittedName>
</protein>